<keyword evidence="3 11" id="KW-0812">Transmembrane</keyword>
<dbReference type="SMART" id="SM00756">
    <property type="entry name" value="VKc"/>
    <property type="match status" value="1"/>
</dbReference>
<accession>A0ABU1J7H2</accession>
<keyword evidence="9" id="KW-0676">Redox-active center</keyword>
<proteinExistence type="inferred from homology"/>
<comment type="subcellular location">
    <subcellularLocation>
        <location evidence="1">Membrane</location>
        <topology evidence="1">Multi-pass membrane protein</topology>
    </subcellularLocation>
</comment>
<dbReference type="Pfam" id="PF07884">
    <property type="entry name" value="VKOR"/>
    <property type="match status" value="1"/>
</dbReference>
<dbReference type="InterPro" id="IPR038354">
    <property type="entry name" value="VKOR_sf"/>
</dbReference>
<protein>
    <submittedName>
        <fullName evidence="13">Membrane protein</fullName>
    </submittedName>
</protein>
<keyword evidence="6" id="KW-0560">Oxidoreductase</keyword>
<dbReference type="EMBL" id="JAVDQF010000001">
    <property type="protein sequence ID" value="MDR6268109.1"/>
    <property type="molecule type" value="Genomic_DNA"/>
</dbReference>
<comment type="similarity">
    <text evidence="2">Belongs to the VKOR family.</text>
</comment>
<comment type="caution">
    <text evidence="13">The sequence shown here is derived from an EMBL/GenBank/DDBJ whole genome shotgun (WGS) entry which is preliminary data.</text>
</comment>
<feature type="transmembrane region" description="Helical" evidence="11">
    <location>
        <begin position="160"/>
        <end position="183"/>
    </location>
</feature>
<feature type="transmembrane region" description="Helical" evidence="11">
    <location>
        <begin position="203"/>
        <end position="229"/>
    </location>
</feature>
<dbReference type="InterPro" id="IPR041714">
    <property type="entry name" value="VKOR_Actinobacteria"/>
</dbReference>
<evidence type="ECO:0000313" key="13">
    <source>
        <dbReference type="EMBL" id="MDR6268109.1"/>
    </source>
</evidence>
<dbReference type="RefSeq" id="WP_296363269.1">
    <property type="nucleotide sequence ID" value="NZ_BAAAHY010000006.1"/>
</dbReference>
<evidence type="ECO:0000256" key="9">
    <source>
        <dbReference type="ARBA" id="ARBA00023284"/>
    </source>
</evidence>
<evidence type="ECO:0000256" key="1">
    <source>
        <dbReference type="ARBA" id="ARBA00004141"/>
    </source>
</evidence>
<evidence type="ECO:0000256" key="3">
    <source>
        <dbReference type="ARBA" id="ARBA00022692"/>
    </source>
</evidence>
<dbReference type="CDD" id="cd12922">
    <property type="entry name" value="VKOR_5"/>
    <property type="match status" value="1"/>
</dbReference>
<dbReference type="Proteomes" id="UP001185069">
    <property type="component" value="Unassembled WGS sequence"/>
</dbReference>
<evidence type="ECO:0000256" key="4">
    <source>
        <dbReference type="ARBA" id="ARBA00022719"/>
    </source>
</evidence>
<organism evidence="13 14">
    <name type="scientific">Arthrobacter russicus</name>
    <dbReference type="NCBI Taxonomy" id="172040"/>
    <lineage>
        <taxon>Bacteria</taxon>
        <taxon>Bacillati</taxon>
        <taxon>Actinomycetota</taxon>
        <taxon>Actinomycetes</taxon>
        <taxon>Micrococcales</taxon>
        <taxon>Micrococcaceae</taxon>
        <taxon>Arthrobacter</taxon>
    </lineage>
</organism>
<dbReference type="InterPro" id="IPR012932">
    <property type="entry name" value="VKOR"/>
</dbReference>
<feature type="transmembrane region" description="Helical" evidence="11">
    <location>
        <begin position="133"/>
        <end position="153"/>
    </location>
</feature>
<feature type="domain" description="Vitamin K epoxide reductase" evidence="12">
    <location>
        <begin position="44"/>
        <end position="185"/>
    </location>
</feature>
<evidence type="ECO:0000256" key="2">
    <source>
        <dbReference type="ARBA" id="ARBA00006214"/>
    </source>
</evidence>
<reference evidence="13 14" key="1">
    <citation type="submission" date="2023-07" db="EMBL/GenBank/DDBJ databases">
        <title>Sequencing the genomes of 1000 actinobacteria strains.</title>
        <authorList>
            <person name="Klenk H.-P."/>
        </authorList>
    </citation>
    <scope>NUCLEOTIDE SEQUENCE [LARGE SCALE GENOMIC DNA]</scope>
    <source>
        <strain evidence="13 14">DSM 14555</strain>
    </source>
</reference>
<gene>
    <name evidence="13" type="ORF">JOE69_000347</name>
</gene>
<evidence type="ECO:0000256" key="5">
    <source>
        <dbReference type="ARBA" id="ARBA00022989"/>
    </source>
</evidence>
<feature type="transmembrane region" description="Helical" evidence="11">
    <location>
        <begin position="108"/>
        <end position="127"/>
    </location>
</feature>
<keyword evidence="4" id="KW-0874">Quinone</keyword>
<dbReference type="Gene3D" id="1.20.1440.130">
    <property type="entry name" value="VKOR domain"/>
    <property type="match status" value="1"/>
</dbReference>
<keyword evidence="5 11" id="KW-1133">Transmembrane helix</keyword>
<evidence type="ECO:0000313" key="14">
    <source>
        <dbReference type="Proteomes" id="UP001185069"/>
    </source>
</evidence>
<evidence type="ECO:0000259" key="12">
    <source>
        <dbReference type="SMART" id="SM00756"/>
    </source>
</evidence>
<feature type="compositionally biased region" description="Acidic residues" evidence="10">
    <location>
        <begin position="14"/>
        <end position="23"/>
    </location>
</feature>
<feature type="region of interest" description="Disordered" evidence="10">
    <location>
        <begin position="1"/>
        <end position="35"/>
    </location>
</feature>
<evidence type="ECO:0000256" key="8">
    <source>
        <dbReference type="ARBA" id="ARBA00023157"/>
    </source>
</evidence>
<keyword evidence="8" id="KW-1015">Disulfide bond</keyword>
<evidence type="ECO:0000256" key="11">
    <source>
        <dbReference type="SAM" id="Phobius"/>
    </source>
</evidence>
<keyword evidence="7 11" id="KW-0472">Membrane</keyword>
<keyword evidence="14" id="KW-1185">Reference proteome</keyword>
<evidence type="ECO:0000256" key="6">
    <source>
        <dbReference type="ARBA" id="ARBA00023002"/>
    </source>
</evidence>
<sequence length="233" mass="25573">MAKSKIPAALDSTDLIDADDDDPGQPQSRSPRGTATALPWITQTRPYAVLLLITSLVAFIASFALVLDKLQLLENPNAKLGCDVNAFVSCGAVMGTWQASLFGFPNPYIGIVAFGIVFALGMSLLAGAKFARWYWVCFQIGVTLGMVFIVWLWSQALYSITILCPYCMIVWAMMIPLFIWTTIRNLVHGVIPAPAGLVRVLSTWGWTIVVLLYLAAIATIFFQFINLFVRSTA</sequence>
<evidence type="ECO:0000256" key="7">
    <source>
        <dbReference type="ARBA" id="ARBA00023136"/>
    </source>
</evidence>
<feature type="transmembrane region" description="Helical" evidence="11">
    <location>
        <begin position="47"/>
        <end position="67"/>
    </location>
</feature>
<name>A0ABU1J7H2_9MICC</name>
<evidence type="ECO:0000256" key="10">
    <source>
        <dbReference type="SAM" id="MobiDB-lite"/>
    </source>
</evidence>